<gene>
    <name evidence="10" type="ORF">ACFFTL_37265</name>
</gene>
<evidence type="ECO:0000256" key="1">
    <source>
        <dbReference type="ARBA" id="ARBA00004651"/>
    </source>
</evidence>
<evidence type="ECO:0000256" key="8">
    <source>
        <dbReference type="SAM" id="MobiDB-lite"/>
    </source>
</evidence>
<keyword evidence="11" id="KW-1185">Reference proteome</keyword>
<evidence type="ECO:0000256" key="2">
    <source>
        <dbReference type="ARBA" id="ARBA00022475"/>
    </source>
</evidence>
<feature type="transmembrane region" description="Helical" evidence="9">
    <location>
        <begin position="226"/>
        <end position="245"/>
    </location>
</feature>
<dbReference type="RefSeq" id="WP_345514222.1">
    <property type="nucleotide sequence ID" value="NZ_BAAAXD010000027.1"/>
</dbReference>
<comment type="caution">
    <text evidence="10">The sequence shown here is derived from an EMBL/GenBank/DDBJ whole genome shotgun (WGS) entry which is preliminary data.</text>
</comment>
<feature type="transmembrane region" description="Helical" evidence="9">
    <location>
        <begin position="391"/>
        <end position="415"/>
    </location>
</feature>
<organism evidence="10 11">
    <name type="scientific">Streptomyces yanii</name>
    <dbReference type="NCBI Taxonomy" id="78510"/>
    <lineage>
        <taxon>Bacteria</taxon>
        <taxon>Bacillati</taxon>
        <taxon>Actinomycetota</taxon>
        <taxon>Actinomycetes</taxon>
        <taxon>Kitasatosporales</taxon>
        <taxon>Streptomycetaceae</taxon>
        <taxon>Streptomyces</taxon>
    </lineage>
</organism>
<dbReference type="Proteomes" id="UP001589710">
    <property type="component" value="Unassembled WGS sequence"/>
</dbReference>
<dbReference type="EMBL" id="JBHMCG010000156">
    <property type="protein sequence ID" value="MFB9577778.1"/>
    <property type="molecule type" value="Genomic_DNA"/>
</dbReference>
<protein>
    <submittedName>
        <fullName evidence="10">Glycosyltransferase 87 family protein</fullName>
    </submittedName>
</protein>
<feature type="transmembrane region" description="Helical" evidence="9">
    <location>
        <begin position="38"/>
        <end position="57"/>
    </location>
</feature>
<feature type="transmembrane region" description="Helical" evidence="9">
    <location>
        <begin position="120"/>
        <end position="143"/>
    </location>
</feature>
<feature type="region of interest" description="Disordered" evidence="8">
    <location>
        <begin position="1"/>
        <end position="23"/>
    </location>
</feature>
<evidence type="ECO:0000256" key="6">
    <source>
        <dbReference type="ARBA" id="ARBA00023136"/>
    </source>
</evidence>
<keyword evidence="3" id="KW-0808">Transferase</keyword>
<feature type="transmembrane region" description="Helical" evidence="9">
    <location>
        <begin position="194"/>
        <end position="219"/>
    </location>
</feature>
<name>A0ABV5RIT9_9ACTN</name>
<sequence length="421" mass="45535">MTTAVDDNAVPPRGREPQDPQLRWPPLPAVRTALARRATWVLAVSSLVMLLLVWIPACTRSGMVDLRVYRTGSTHLLSGDLYAFRLHLPGPDIFPLPFTYPPFAAALFLPLSALPFPPAAAVWTAASLLALVAFVHGSLRLAAPDTPPEQHRQRVLLWSSALMWTEPVTTTLAFGQINLLLAALIVLAVRQRAAAAAGLGVGIAAAIKLTPAVTGLYFLIRRRWTAAAWSAVAFFAAAATGWWLAPGPSRDFWLHAMGDAARVGPVGSGLNQSLRGALSRSLGHDVGMSAPWWTATALVGVLALLAGVRSAQRSDRLGCLLAVQIFGLLASPISWSHHWVWALPALFWLLHTPHRTRWRASAQAAWVTTLTCHLAFWLVQLHPRIFSFDYSWPLAVLGWAYPVCALLTLVALTAATDSNAA</sequence>
<feature type="transmembrane region" description="Helical" evidence="9">
    <location>
        <begin position="320"/>
        <end position="340"/>
    </location>
</feature>
<accession>A0ABV5RIT9</accession>
<reference evidence="10 11" key="1">
    <citation type="submission" date="2024-09" db="EMBL/GenBank/DDBJ databases">
        <authorList>
            <person name="Sun Q."/>
            <person name="Mori K."/>
        </authorList>
    </citation>
    <scope>NUCLEOTIDE SEQUENCE [LARGE SCALE GENOMIC DNA]</scope>
    <source>
        <strain evidence="10 11">JCM 3331</strain>
    </source>
</reference>
<proteinExistence type="inferred from homology"/>
<feature type="transmembrane region" description="Helical" evidence="9">
    <location>
        <begin position="360"/>
        <end position="379"/>
    </location>
</feature>
<evidence type="ECO:0000256" key="3">
    <source>
        <dbReference type="ARBA" id="ARBA00022679"/>
    </source>
</evidence>
<keyword evidence="6 9" id="KW-0472">Membrane</keyword>
<feature type="transmembrane region" description="Helical" evidence="9">
    <location>
        <begin position="155"/>
        <end position="188"/>
    </location>
</feature>
<feature type="transmembrane region" description="Helical" evidence="9">
    <location>
        <begin position="290"/>
        <end position="308"/>
    </location>
</feature>
<comment type="subcellular location">
    <subcellularLocation>
        <location evidence="1">Cell membrane</location>
        <topology evidence="1">Multi-pass membrane protein</topology>
    </subcellularLocation>
</comment>
<comment type="similarity">
    <text evidence="7">Belongs to the glycosyltransferase 87 family.</text>
</comment>
<dbReference type="Pfam" id="PF09594">
    <property type="entry name" value="GT87"/>
    <property type="match status" value="1"/>
</dbReference>
<dbReference type="InterPro" id="IPR018584">
    <property type="entry name" value="GT87"/>
</dbReference>
<evidence type="ECO:0000313" key="11">
    <source>
        <dbReference type="Proteomes" id="UP001589710"/>
    </source>
</evidence>
<evidence type="ECO:0000256" key="9">
    <source>
        <dbReference type="SAM" id="Phobius"/>
    </source>
</evidence>
<evidence type="ECO:0000256" key="5">
    <source>
        <dbReference type="ARBA" id="ARBA00022989"/>
    </source>
</evidence>
<evidence type="ECO:0000256" key="7">
    <source>
        <dbReference type="ARBA" id="ARBA00024033"/>
    </source>
</evidence>
<evidence type="ECO:0000256" key="4">
    <source>
        <dbReference type="ARBA" id="ARBA00022692"/>
    </source>
</evidence>
<keyword evidence="4 9" id="KW-0812">Transmembrane</keyword>
<keyword evidence="2" id="KW-1003">Cell membrane</keyword>
<keyword evidence="5 9" id="KW-1133">Transmembrane helix</keyword>
<evidence type="ECO:0000313" key="10">
    <source>
        <dbReference type="EMBL" id="MFB9577778.1"/>
    </source>
</evidence>